<keyword evidence="3" id="KW-1185">Reference proteome</keyword>
<sequence>MLYRRGVDNAIAIAHSPCRRTRTNRPEPYPSTSSPYASPSPPPPNTKPAKHTTRNQKHPNTNPSLISRAQPPTIPSRSRNRRRRRRRSPIRRRRRGRSQRRWERVVRVWVLAGGCEALGCAEGGLVCAVESSVGCYEGDGAGDFCAGLDVDGCGVVEGGEV</sequence>
<reference evidence="2 3" key="1">
    <citation type="submission" date="2024-07" db="EMBL/GenBank/DDBJ databases">
        <title>Section-level genome sequencing and comparative genomics of Aspergillus sections Usti and Cavernicolus.</title>
        <authorList>
            <consortium name="Lawrence Berkeley National Laboratory"/>
            <person name="Nybo J.L."/>
            <person name="Vesth T.C."/>
            <person name="Theobald S."/>
            <person name="Frisvad J.C."/>
            <person name="Larsen T.O."/>
            <person name="Kjaerboelling I."/>
            <person name="Rothschild-Mancinelli K."/>
            <person name="Lyhne E.K."/>
            <person name="Kogle M.E."/>
            <person name="Barry K."/>
            <person name="Clum A."/>
            <person name="Na H."/>
            <person name="Ledsgaard L."/>
            <person name="Lin J."/>
            <person name="Lipzen A."/>
            <person name="Kuo A."/>
            <person name="Riley R."/>
            <person name="Mondo S."/>
            <person name="Labutti K."/>
            <person name="Haridas S."/>
            <person name="Pangalinan J."/>
            <person name="Salamov A.A."/>
            <person name="Simmons B.A."/>
            <person name="Magnuson J.K."/>
            <person name="Chen J."/>
            <person name="Drula E."/>
            <person name="Henrissat B."/>
            <person name="Wiebenga A."/>
            <person name="Lubbers R.J."/>
            <person name="Gomes A.C."/>
            <person name="Makela M.R."/>
            <person name="Stajich J."/>
            <person name="Grigoriev I.V."/>
            <person name="Mortensen U.H."/>
            <person name="De Vries R.P."/>
            <person name="Baker S.E."/>
            <person name="Andersen M.R."/>
        </authorList>
    </citation>
    <scope>NUCLEOTIDE SEQUENCE [LARGE SCALE GENOMIC DNA]</scope>
    <source>
        <strain evidence="2 3">CBS 209.92</strain>
    </source>
</reference>
<evidence type="ECO:0000256" key="1">
    <source>
        <dbReference type="SAM" id="MobiDB-lite"/>
    </source>
</evidence>
<feature type="compositionally biased region" description="Basic residues" evidence="1">
    <location>
        <begin position="78"/>
        <end position="99"/>
    </location>
</feature>
<feature type="region of interest" description="Disordered" evidence="1">
    <location>
        <begin position="14"/>
        <end position="99"/>
    </location>
</feature>
<accession>A0ABR4G4E1</accession>
<evidence type="ECO:0000313" key="2">
    <source>
        <dbReference type="EMBL" id="KAL2793574.1"/>
    </source>
</evidence>
<evidence type="ECO:0000313" key="3">
    <source>
        <dbReference type="Proteomes" id="UP001610563"/>
    </source>
</evidence>
<feature type="compositionally biased region" description="Polar residues" evidence="1">
    <location>
        <begin position="58"/>
        <end position="67"/>
    </location>
</feature>
<feature type="compositionally biased region" description="Basic residues" evidence="1">
    <location>
        <begin position="48"/>
        <end position="57"/>
    </location>
</feature>
<proteinExistence type="predicted"/>
<name>A0ABR4G4E1_9EURO</name>
<organism evidence="2 3">
    <name type="scientific">Aspergillus keveii</name>
    <dbReference type="NCBI Taxonomy" id="714993"/>
    <lineage>
        <taxon>Eukaryota</taxon>
        <taxon>Fungi</taxon>
        <taxon>Dikarya</taxon>
        <taxon>Ascomycota</taxon>
        <taxon>Pezizomycotina</taxon>
        <taxon>Eurotiomycetes</taxon>
        <taxon>Eurotiomycetidae</taxon>
        <taxon>Eurotiales</taxon>
        <taxon>Aspergillaceae</taxon>
        <taxon>Aspergillus</taxon>
        <taxon>Aspergillus subgen. Nidulantes</taxon>
    </lineage>
</organism>
<comment type="caution">
    <text evidence="2">The sequence shown here is derived from an EMBL/GenBank/DDBJ whole genome shotgun (WGS) entry which is preliminary data.</text>
</comment>
<dbReference type="EMBL" id="JBFTWV010000056">
    <property type="protein sequence ID" value="KAL2793574.1"/>
    <property type="molecule type" value="Genomic_DNA"/>
</dbReference>
<dbReference type="Proteomes" id="UP001610563">
    <property type="component" value="Unassembled WGS sequence"/>
</dbReference>
<gene>
    <name evidence="2" type="ORF">BJX66DRAFT_305852</name>
</gene>
<protein>
    <submittedName>
        <fullName evidence="2">Uncharacterized protein</fullName>
    </submittedName>
</protein>